<dbReference type="PANTHER" id="PTHR20855:SF129">
    <property type="entry name" value="HEMOLYSIN-3 HOMOLOG"/>
    <property type="match status" value="1"/>
</dbReference>
<keyword evidence="4 7" id="KW-1133">Transmembrane helix</keyword>
<dbReference type="PANTHER" id="PTHR20855">
    <property type="entry name" value="ADIPOR/PROGESTIN RECEPTOR-RELATED"/>
    <property type="match status" value="1"/>
</dbReference>
<dbReference type="GO" id="GO:0140911">
    <property type="term" value="F:pore-forming activity"/>
    <property type="evidence" value="ECO:0007669"/>
    <property type="project" value="InterPro"/>
</dbReference>
<proteinExistence type="inferred from homology"/>
<evidence type="ECO:0000313" key="9">
    <source>
        <dbReference type="Proteomes" id="UP000051804"/>
    </source>
</evidence>
<comment type="similarity">
    <text evidence="2">Belongs to the UPF0073 (Hly-III) family.</text>
</comment>
<dbReference type="Pfam" id="PF03006">
    <property type="entry name" value="HlyIII"/>
    <property type="match status" value="1"/>
</dbReference>
<dbReference type="RefSeq" id="WP_056950698.1">
    <property type="nucleotide sequence ID" value="NZ_AZDJ01000013.1"/>
</dbReference>
<accession>A0A0R1JQ07</accession>
<feature type="transmembrane region" description="Helical" evidence="7">
    <location>
        <begin position="163"/>
        <end position="182"/>
    </location>
</feature>
<name>A0A0R1JQ07_9LACO</name>
<feature type="binding site" evidence="6">
    <location>
        <position position="195"/>
    </location>
    <ligand>
        <name>Zn(2+)</name>
        <dbReference type="ChEBI" id="CHEBI:29105"/>
    </ligand>
</feature>
<feature type="transmembrane region" description="Helical" evidence="7">
    <location>
        <begin position="51"/>
        <end position="74"/>
    </location>
</feature>
<evidence type="ECO:0000256" key="1">
    <source>
        <dbReference type="ARBA" id="ARBA00004127"/>
    </source>
</evidence>
<dbReference type="EMBL" id="AZDJ01000013">
    <property type="protein sequence ID" value="KRK73375.1"/>
    <property type="molecule type" value="Genomic_DNA"/>
</dbReference>
<dbReference type="GO" id="GO:0046872">
    <property type="term" value="F:metal ion binding"/>
    <property type="evidence" value="ECO:0007669"/>
    <property type="project" value="UniProtKB-KW"/>
</dbReference>
<gene>
    <name evidence="8" type="ORF">FD02_GL001233</name>
</gene>
<evidence type="ECO:0000256" key="6">
    <source>
        <dbReference type="PIRSR" id="PIRSR604254-1"/>
    </source>
</evidence>
<keyword evidence="6" id="KW-0479">Metal-binding</keyword>
<organism evidence="8 9">
    <name type="scientific">Lacticaseibacillus nasuensis JCM 17158</name>
    <dbReference type="NCBI Taxonomy" id="1291734"/>
    <lineage>
        <taxon>Bacteria</taxon>
        <taxon>Bacillati</taxon>
        <taxon>Bacillota</taxon>
        <taxon>Bacilli</taxon>
        <taxon>Lactobacillales</taxon>
        <taxon>Lactobacillaceae</taxon>
        <taxon>Lacticaseibacillus</taxon>
    </lineage>
</organism>
<dbReference type="GO" id="GO:0012505">
    <property type="term" value="C:endomembrane system"/>
    <property type="evidence" value="ECO:0007669"/>
    <property type="project" value="UniProtKB-SubCell"/>
</dbReference>
<feature type="binding site" evidence="6">
    <location>
        <position position="191"/>
    </location>
    <ligand>
        <name>Zn(2+)</name>
        <dbReference type="ChEBI" id="CHEBI:29105"/>
    </ligand>
</feature>
<dbReference type="PATRIC" id="fig|1291734.4.peg.1264"/>
<dbReference type="STRING" id="1291734.FD02_GL001233"/>
<keyword evidence="6" id="KW-0862">Zinc</keyword>
<evidence type="ECO:0000256" key="5">
    <source>
        <dbReference type="ARBA" id="ARBA00023136"/>
    </source>
</evidence>
<keyword evidence="3 7" id="KW-0812">Transmembrane</keyword>
<sequence length="213" mass="23631">MQLTKQRSPHYEINNEMFSGITHGIGLGAAIVGTIALGFKADGDPLRLITFLGFGIGLIILYTASTAFHGFYFTKARHVLQVLDHSGVFILIAASYLPYCLVAIGGARGWWLLGTIWTLCLAGILYECFFVGRFRLLEVAIYIVLGWLCITAMQPLWFHLGSIGFWLLVGGGVAYTLGAVLYAQKQIPYIHVIWHLFVMAGSLLMYLSIYNFV</sequence>
<evidence type="ECO:0000256" key="4">
    <source>
        <dbReference type="ARBA" id="ARBA00022989"/>
    </source>
</evidence>
<comment type="caution">
    <text evidence="8">The sequence shown here is derived from an EMBL/GenBank/DDBJ whole genome shotgun (WGS) entry which is preliminary data.</text>
</comment>
<dbReference type="NCBIfam" id="TIGR01065">
    <property type="entry name" value="hlyIII"/>
    <property type="match status" value="1"/>
</dbReference>
<feature type="transmembrane region" description="Helical" evidence="7">
    <location>
        <begin position="21"/>
        <end position="39"/>
    </location>
</feature>
<evidence type="ECO:0000256" key="3">
    <source>
        <dbReference type="ARBA" id="ARBA00022692"/>
    </source>
</evidence>
<dbReference type="InterPro" id="IPR005744">
    <property type="entry name" value="Hy-lIII"/>
</dbReference>
<reference evidence="8 9" key="1">
    <citation type="journal article" date="2015" name="Genome Announc.">
        <title>Expanding the biotechnology potential of lactobacilli through comparative genomics of 213 strains and associated genera.</title>
        <authorList>
            <person name="Sun Z."/>
            <person name="Harris H.M."/>
            <person name="McCann A."/>
            <person name="Guo C."/>
            <person name="Argimon S."/>
            <person name="Zhang W."/>
            <person name="Yang X."/>
            <person name="Jeffery I.B."/>
            <person name="Cooney J.C."/>
            <person name="Kagawa T.F."/>
            <person name="Liu W."/>
            <person name="Song Y."/>
            <person name="Salvetti E."/>
            <person name="Wrobel A."/>
            <person name="Rasinkangas P."/>
            <person name="Parkhill J."/>
            <person name="Rea M.C."/>
            <person name="O'Sullivan O."/>
            <person name="Ritari J."/>
            <person name="Douillard F.P."/>
            <person name="Paul Ross R."/>
            <person name="Yang R."/>
            <person name="Briner A.E."/>
            <person name="Felis G.E."/>
            <person name="de Vos W.M."/>
            <person name="Barrangou R."/>
            <person name="Klaenhammer T.R."/>
            <person name="Caufield P.W."/>
            <person name="Cui Y."/>
            <person name="Zhang H."/>
            <person name="O'Toole P.W."/>
        </authorList>
    </citation>
    <scope>NUCLEOTIDE SEQUENCE [LARGE SCALE GENOMIC DNA]</scope>
    <source>
        <strain evidence="8 9">JCM 17158</strain>
    </source>
</reference>
<evidence type="ECO:0000256" key="7">
    <source>
        <dbReference type="SAM" id="Phobius"/>
    </source>
</evidence>
<feature type="binding site" evidence="6">
    <location>
        <position position="69"/>
    </location>
    <ligand>
        <name>Zn(2+)</name>
        <dbReference type="ChEBI" id="CHEBI:29105"/>
    </ligand>
</feature>
<protein>
    <submittedName>
        <fullName evidence="8">Hemolysin III-like protein</fullName>
    </submittedName>
</protein>
<keyword evidence="5 7" id="KW-0472">Membrane</keyword>
<feature type="transmembrane region" description="Helical" evidence="7">
    <location>
        <begin position="86"/>
        <end position="104"/>
    </location>
</feature>
<feature type="transmembrane region" description="Helical" evidence="7">
    <location>
        <begin position="110"/>
        <end position="132"/>
    </location>
</feature>
<feature type="transmembrane region" description="Helical" evidence="7">
    <location>
        <begin position="189"/>
        <end position="209"/>
    </location>
</feature>
<keyword evidence="9" id="KW-1185">Reference proteome</keyword>
<comment type="subcellular location">
    <subcellularLocation>
        <location evidence="1">Endomembrane system</location>
        <topology evidence="1">Multi-pass membrane protein</topology>
    </subcellularLocation>
</comment>
<evidence type="ECO:0000313" key="8">
    <source>
        <dbReference type="EMBL" id="KRK73375.1"/>
    </source>
</evidence>
<evidence type="ECO:0000256" key="2">
    <source>
        <dbReference type="ARBA" id="ARBA00008488"/>
    </source>
</evidence>
<dbReference type="GO" id="GO:0016020">
    <property type="term" value="C:membrane"/>
    <property type="evidence" value="ECO:0007669"/>
    <property type="project" value="InterPro"/>
</dbReference>
<dbReference type="Proteomes" id="UP000051804">
    <property type="component" value="Unassembled WGS sequence"/>
</dbReference>
<dbReference type="AlphaFoldDB" id="A0A0R1JQ07"/>
<feature type="transmembrane region" description="Helical" evidence="7">
    <location>
        <begin position="139"/>
        <end position="157"/>
    </location>
</feature>
<dbReference type="InterPro" id="IPR004254">
    <property type="entry name" value="AdipoR/HlyIII-related"/>
</dbReference>